<accession>A0A836BY04</accession>
<protein>
    <submittedName>
        <fullName evidence="3">Uncharacterized protein</fullName>
    </submittedName>
</protein>
<comment type="similarity">
    <text evidence="1">Belongs to the peptidase M43B family.</text>
</comment>
<sequence length="623" mass="65969">MPHLAQLIDQHLVVVRTYSLMRALNVSLSLPDAFQLAQQLQAPPSFAAADSRRFTNDLTRTLEYLEGLGLGSAPTPAEVKQVLSDGPKAALKRLLDLYDGEDRLAKLLSSLVAGRAAGGDRRHLLVTDGAAEASQDPGAADLKQTMSGVSLALSLSGAGGLGSGEMDAADAARRLLQKKRDKPPRKNKPGRKGRRPSPPPPSPVPARNFTLVTDLPRGFLAVAPEKLPWVRIPTVWHVIGYKDTNGTGPAGYSQALAAEGAARLVAQANWRLAAAHVALSVGEVRADPSKHAYLLYDSKDEYMTCAAEGPFSQTACGSIIESTAVDFPRSINIYVFGESPPTAYQTYSWIPGDAVDPLYGHIGLTWTALSPDSLNSPASLESGALSFVYSVAQFLGLPPLDMRQDCVDEDLAFAGVQDTPVASMPLWSSKWAQEGYIHCMSAQSRFTSSASPRTTLFAYLSALRLGAPAASTAGLAVDTCPSQPGLDDYSNFLSNTYDTCKLVWGHMTPGQVAGLHRMAAAKNVVLYVWGQYYAAVANSSATLAPAPEAPSPPAGGCAQPTEGGCPCQAAWRLGGKTYFGCARVEGLERPVCAMERGATAAGNPDLGACGTLRNGWWDFCEAS</sequence>
<evidence type="ECO:0000256" key="1">
    <source>
        <dbReference type="ARBA" id="ARBA00008721"/>
    </source>
</evidence>
<feature type="region of interest" description="Disordered" evidence="2">
    <location>
        <begin position="175"/>
        <end position="208"/>
    </location>
</feature>
<feature type="compositionally biased region" description="Basic residues" evidence="2">
    <location>
        <begin position="175"/>
        <end position="195"/>
    </location>
</feature>
<dbReference type="EMBL" id="JAEHOE010000050">
    <property type="protein sequence ID" value="KAG2491773.1"/>
    <property type="molecule type" value="Genomic_DNA"/>
</dbReference>
<dbReference type="InterPro" id="IPR024079">
    <property type="entry name" value="MetalloPept_cat_dom_sf"/>
</dbReference>
<evidence type="ECO:0000256" key="2">
    <source>
        <dbReference type="SAM" id="MobiDB-lite"/>
    </source>
</evidence>
<dbReference type="GO" id="GO:0008237">
    <property type="term" value="F:metallopeptidase activity"/>
    <property type="evidence" value="ECO:0007669"/>
    <property type="project" value="InterPro"/>
</dbReference>
<evidence type="ECO:0000313" key="3">
    <source>
        <dbReference type="EMBL" id="KAG2491773.1"/>
    </source>
</evidence>
<dbReference type="Gene3D" id="3.40.390.10">
    <property type="entry name" value="Collagenase (Catalytic Domain)"/>
    <property type="match status" value="1"/>
</dbReference>
<evidence type="ECO:0000313" key="4">
    <source>
        <dbReference type="Proteomes" id="UP000612055"/>
    </source>
</evidence>
<proteinExistence type="inferred from homology"/>
<comment type="caution">
    <text evidence="3">The sequence shown here is derived from an EMBL/GenBank/DDBJ whole genome shotgun (WGS) entry which is preliminary data.</text>
</comment>
<dbReference type="AlphaFoldDB" id="A0A836BY04"/>
<reference evidence="3" key="1">
    <citation type="journal article" date="2020" name="bioRxiv">
        <title>Comparative genomics of Chlamydomonas.</title>
        <authorList>
            <person name="Craig R.J."/>
            <person name="Hasan A.R."/>
            <person name="Ness R.W."/>
            <person name="Keightley P.D."/>
        </authorList>
    </citation>
    <scope>NUCLEOTIDE SEQUENCE</scope>
    <source>
        <strain evidence="3">CCAP 11/70</strain>
    </source>
</reference>
<dbReference type="PANTHER" id="PTHR47466">
    <property type="match status" value="1"/>
</dbReference>
<dbReference type="PANTHER" id="PTHR47466:SF1">
    <property type="entry name" value="METALLOPROTEASE MEP1 (AFU_ORTHOLOGUE AFUA_1G07730)-RELATED"/>
    <property type="match status" value="1"/>
</dbReference>
<dbReference type="Proteomes" id="UP000612055">
    <property type="component" value="Unassembled WGS sequence"/>
</dbReference>
<name>A0A836BY04_9CHLO</name>
<gene>
    <name evidence="3" type="ORF">HYH03_009934</name>
</gene>
<keyword evidence="4" id="KW-1185">Reference proteome</keyword>
<organism evidence="3 4">
    <name type="scientific">Edaphochlamys debaryana</name>
    <dbReference type="NCBI Taxonomy" id="47281"/>
    <lineage>
        <taxon>Eukaryota</taxon>
        <taxon>Viridiplantae</taxon>
        <taxon>Chlorophyta</taxon>
        <taxon>core chlorophytes</taxon>
        <taxon>Chlorophyceae</taxon>
        <taxon>CS clade</taxon>
        <taxon>Chlamydomonadales</taxon>
        <taxon>Chlamydomonadales incertae sedis</taxon>
        <taxon>Edaphochlamys</taxon>
    </lineage>
</organism>